<comment type="cofactor">
    <cofactor evidence="1">
        <name>Zn(2+)</name>
        <dbReference type="ChEBI" id="CHEBI:29105"/>
    </cofactor>
</comment>
<accession>A0A0G9K915</accession>
<dbReference type="PATRIC" id="fig|1447256.3.peg.1010"/>
<evidence type="ECO:0000313" key="7">
    <source>
        <dbReference type="Proteomes" id="UP000035514"/>
    </source>
</evidence>
<dbReference type="Proteomes" id="UP000035514">
    <property type="component" value="Unassembled WGS sequence"/>
</dbReference>
<evidence type="ECO:0000256" key="3">
    <source>
        <dbReference type="ARBA" id="ARBA00022801"/>
    </source>
</evidence>
<dbReference type="RefSeq" id="WP_046996577.1">
    <property type="nucleotide sequence ID" value="NZ_JAIQ01000082.1"/>
</dbReference>
<reference evidence="6 7" key="1">
    <citation type="submission" date="2014-01" db="EMBL/GenBank/DDBJ databases">
        <title>Development of a Comparative Genomic Fingerprinting Assay for High Resolution Genotyping of Arcobacter butzleri.</title>
        <authorList>
            <person name="Webb A.L."/>
            <person name="Inglis G.D."/>
            <person name="Kruczkiewicz P."/>
            <person name="Selinger L.B."/>
            <person name="Taboada E.N."/>
        </authorList>
    </citation>
    <scope>NUCLEOTIDE SEQUENCE [LARGE SCALE GENOMIC DNA]</scope>
    <source>
        <strain evidence="6 7">L348</strain>
    </source>
</reference>
<dbReference type="SUPFAM" id="SSF56281">
    <property type="entry name" value="Metallo-hydrolase/oxidoreductase"/>
    <property type="match status" value="1"/>
</dbReference>
<evidence type="ECO:0000256" key="2">
    <source>
        <dbReference type="ARBA" id="ARBA00022723"/>
    </source>
</evidence>
<dbReference type="GO" id="GO:0046872">
    <property type="term" value="F:metal ion binding"/>
    <property type="evidence" value="ECO:0007669"/>
    <property type="project" value="UniProtKB-KW"/>
</dbReference>
<dbReference type="Gene3D" id="3.60.15.10">
    <property type="entry name" value="Ribonuclease Z/Hydroxyacylglutathione hydrolase-like"/>
    <property type="match status" value="1"/>
</dbReference>
<dbReference type="InterPro" id="IPR051453">
    <property type="entry name" value="MBL_Glyoxalase_II"/>
</dbReference>
<dbReference type="SMART" id="SM00849">
    <property type="entry name" value="Lactamase_B"/>
    <property type="match status" value="1"/>
</dbReference>
<organism evidence="6 7">
    <name type="scientific">Aliarcobacter butzleri L348</name>
    <dbReference type="NCBI Taxonomy" id="1447256"/>
    <lineage>
        <taxon>Bacteria</taxon>
        <taxon>Pseudomonadati</taxon>
        <taxon>Campylobacterota</taxon>
        <taxon>Epsilonproteobacteria</taxon>
        <taxon>Campylobacterales</taxon>
        <taxon>Arcobacteraceae</taxon>
        <taxon>Aliarcobacter</taxon>
    </lineage>
</organism>
<dbReference type="CDD" id="cd06262">
    <property type="entry name" value="metallo-hydrolase-like_MBL-fold"/>
    <property type="match status" value="1"/>
</dbReference>
<comment type="caution">
    <text evidence="6">The sequence shown here is derived from an EMBL/GenBank/DDBJ whole genome shotgun (WGS) entry which is preliminary data.</text>
</comment>
<keyword evidence="3" id="KW-0378">Hydrolase</keyword>
<evidence type="ECO:0000313" key="6">
    <source>
        <dbReference type="EMBL" id="KLE00678.1"/>
    </source>
</evidence>
<proteinExistence type="predicted"/>
<gene>
    <name evidence="6" type="ORF">AA20_05195</name>
</gene>
<keyword evidence="2" id="KW-0479">Metal-binding</keyword>
<dbReference type="InterPro" id="IPR036866">
    <property type="entry name" value="RibonucZ/Hydroxyglut_hydro"/>
</dbReference>
<evidence type="ECO:0000256" key="1">
    <source>
        <dbReference type="ARBA" id="ARBA00001947"/>
    </source>
</evidence>
<protein>
    <submittedName>
        <fullName evidence="6">Beta-lactamase</fullName>
    </submittedName>
</protein>
<feature type="domain" description="Metallo-beta-lactamase" evidence="5">
    <location>
        <begin position="12"/>
        <end position="177"/>
    </location>
</feature>
<dbReference type="EMBL" id="JAIQ01000082">
    <property type="protein sequence ID" value="KLE00678.1"/>
    <property type="molecule type" value="Genomic_DNA"/>
</dbReference>
<dbReference type="PANTHER" id="PTHR46233">
    <property type="entry name" value="HYDROXYACYLGLUTATHIONE HYDROLASE GLOC"/>
    <property type="match status" value="1"/>
</dbReference>
<dbReference type="PANTHER" id="PTHR46233:SF3">
    <property type="entry name" value="HYDROXYACYLGLUTATHIONE HYDROLASE GLOC"/>
    <property type="match status" value="1"/>
</dbReference>
<name>A0A0G9K915_9BACT</name>
<dbReference type="GO" id="GO:0016787">
    <property type="term" value="F:hydrolase activity"/>
    <property type="evidence" value="ECO:0007669"/>
    <property type="project" value="UniProtKB-KW"/>
</dbReference>
<dbReference type="Pfam" id="PF00753">
    <property type="entry name" value="Lactamase_B"/>
    <property type="match status" value="1"/>
</dbReference>
<evidence type="ECO:0000256" key="4">
    <source>
        <dbReference type="ARBA" id="ARBA00022833"/>
    </source>
</evidence>
<keyword evidence="4" id="KW-0862">Zinc</keyword>
<evidence type="ECO:0000259" key="5">
    <source>
        <dbReference type="SMART" id="SM00849"/>
    </source>
</evidence>
<dbReference type="InterPro" id="IPR001279">
    <property type="entry name" value="Metallo-B-lactamas"/>
</dbReference>
<dbReference type="AlphaFoldDB" id="A0A0G9K915"/>
<sequence>MEIKLHPMGDYQTNCYIVTIDNKDIIIDPGVGALSWIEANAKNPIAILNTHGHFDHVWSNQIVKETFDIKLYTPKDDSFMLTLNPYNMGMPPSYADVLVNPDEEIELEGIKVKFHHFPGHTPGCSAIEIENSLFSGDFIFKGTIGRFDFPNSDAKLMKQSINKILTWKKNFHVYPGHGDKTTLQNEIETLKQWERHI</sequence>